<evidence type="ECO:0000259" key="1">
    <source>
        <dbReference type="Pfam" id="PF14534"/>
    </source>
</evidence>
<feature type="domain" description="DUF4440" evidence="1">
    <location>
        <begin position="56"/>
        <end position="157"/>
    </location>
</feature>
<dbReference type="Proteomes" id="UP000607559">
    <property type="component" value="Unassembled WGS sequence"/>
</dbReference>
<reference evidence="2" key="2">
    <citation type="submission" date="2020-09" db="EMBL/GenBank/DDBJ databases">
        <authorList>
            <person name="Sun Q."/>
            <person name="Zhou Y."/>
        </authorList>
    </citation>
    <scope>NUCLEOTIDE SEQUENCE</scope>
    <source>
        <strain evidence="2">CGMCC 1.15448</strain>
    </source>
</reference>
<accession>A0A8J2U7P2</accession>
<organism evidence="2 3">
    <name type="scientific">Puia dinghuensis</name>
    <dbReference type="NCBI Taxonomy" id="1792502"/>
    <lineage>
        <taxon>Bacteria</taxon>
        <taxon>Pseudomonadati</taxon>
        <taxon>Bacteroidota</taxon>
        <taxon>Chitinophagia</taxon>
        <taxon>Chitinophagales</taxon>
        <taxon>Chitinophagaceae</taxon>
        <taxon>Puia</taxon>
    </lineage>
</organism>
<dbReference type="RefSeq" id="WP_188928165.1">
    <property type="nucleotide sequence ID" value="NZ_BMJC01000001.1"/>
</dbReference>
<dbReference type="Pfam" id="PF14534">
    <property type="entry name" value="DUF4440"/>
    <property type="match status" value="1"/>
</dbReference>
<sequence>MKKVKFHPSTLILLPALIVVFSFTGRSIGSLPDRPDGRTHNGTDTLVDELQMVAMQVKEAFINGDSALFLKTFTPDGCMLVPNQPAFCGQGGLTQFYKNTRKNGIRNTVFTSLGLYGQTGEYVTEQGAFEVFDADRHSLAKGKVINIWKKTDQGWRIFRQMLNFDAPLPAAPPSSRP</sequence>
<proteinExistence type="predicted"/>
<dbReference type="EMBL" id="BMJC01000001">
    <property type="protein sequence ID" value="GGA84842.1"/>
    <property type="molecule type" value="Genomic_DNA"/>
</dbReference>
<dbReference type="SUPFAM" id="SSF54427">
    <property type="entry name" value="NTF2-like"/>
    <property type="match status" value="1"/>
</dbReference>
<keyword evidence="3" id="KW-1185">Reference proteome</keyword>
<protein>
    <recommendedName>
        <fullName evidence="1">DUF4440 domain-containing protein</fullName>
    </recommendedName>
</protein>
<comment type="caution">
    <text evidence="2">The sequence shown here is derived from an EMBL/GenBank/DDBJ whole genome shotgun (WGS) entry which is preliminary data.</text>
</comment>
<dbReference type="Gene3D" id="3.10.450.50">
    <property type="match status" value="1"/>
</dbReference>
<evidence type="ECO:0000313" key="3">
    <source>
        <dbReference type="Proteomes" id="UP000607559"/>
    </source>
</evidence>
<evidence type="ECO:0000313" key="2">
    <source>
        <dbReference type="EMBL" id="GGA84842.1"/>
    </source>
</evidence>
<name>A0A8J2U7P2_9BACT</name>
<reference evidence="2" key="1">
    <citation type="journal article" date="2014" name="Int. J. Syst. Evol. Microbiol.">
        <title>Complete genome sequence of Corynebacterium casei LMG S-19264T (=DSM 44701T), isolated from a smear-ripened cheese.</title>
        <authorList>
            <consortium name="US DOE Joint Genome Institute (JGI-PGF)"/>
            <person name="Walter F."/>
            <person name="Albersmeier A."/>
            <person name="Kalinowski J."/>
            <person name="Ruckert C."/>
        </authorList>
    </citation>
    <scope>NUCLEOTIDE SEQUENCE</scope>
    <source>
        <strain evidence="2">CGMCC 1.15448</strain>
    </source>
</reference>
<dbReference type="AlphaFoldDB" id="A0A8J2U7P2"/>
<dbReference type="InterPro" id="IPR032710">
    <property type="entry name" value="NTF2-like_dom_sf"/>
</dbReference>
<gene>
    <name evidence="2" type="ORF">GCM10011511_04840</name>
</gene>
<dbReference type="InterPro" id="IPR027843">
    <property type="entry name" value="DUF4440"/>
</dbReference>